<dbReference type="Gene3D" id="1.10.10.10">
    <property type="entry name" value="Winged helix-like DNA-binding domain superfamily/Winged helix DNA-binding domain"/>
    <property type="match status" value="1"/>
</dbReference>
<dbReference type="InterPro" id="IPR036388">
    <property type="entry name" value="WH-like_DNA-bd_sf"/>
</dbReference>
<dbReference type="PROSITE" id="PS50995">
    <property type="entry name" value="HTH_MARR_2"/>
    <property type="match status" value="1"/>
</dbReference>
<dbReference type="PANTHER" id="PTHR33164:SF43">
    <property type="entry name" value="HTH-TYPE TRANSCRIPTIONAL REPRESSOR YETL"/>
    <property type="match status" value="1"/>
</dbReference>
<keyword evidence="2" id="KW-0238">DNA-binding</keyword>
<dbReference type="InterPro" id="IPR036390">
    <property type="entry name" value="WH_DNA-bd_sf"/>
</dbReference>
<dbReference type="Proteomes" id="UP000316639">
    <property type="component" value="Unassembled WGS sequence"/>
</dbReference>
<dbReference type="InterPro" id="IPR039422">
    <property type="entry name" value="MarR/SlyA-like"/>
</dbReference>
<organism evidence="2 3">
    <name type="scientific">Lentzea tibetensis</name>
    <dbReference type="NCBI Taxonomy" id="2591470"/>
    <lineage>
        <taxon>Bacteria</taxon>
        <taxon>Bacillati</taxon>
        <taxon>Actinomycetota</taxon>
        <taxon>Actinomycetes</taxon>
        <taxon>Pseudonocardiales</taxon>
        <taxon>Pseudonocardiaceae</taxon>
        <taxon>Lentzea</taxon>
    </lineage>
</organism>
<proteinExistence type="predicted"/>
<dbReference type="PRINTS" id="PR00598">
    <property type="entry name" value="HTHMARR"/>
</dbReference>
<dbReference type="Pfam" id="PF12802">
    <property type="entry name" value="MarR_2"/>
    <property type="match status" value="1"/>
</dbReference>
<dbReference type="SMART" id="SM00347">
    <property type="entry name" value="HTH_MARR"/>
    <property type="match status" value="1"/>
</dbReference>
<dbReference type="GO" id="GO:0003700">
    <property type="term" value="F:DNA-binding transcription factor activity"/>
    <property type="evidence" value="ECO:0007669"/>
    <property type="project" value="InterPro"/>
</dbReference>
<dbReference type="GO" id="GO:0003677">
    <property type="term" value="F:DNA binding"/>
    <property type="evidence" value="ECO:0007669"/>
    <property type="project" value="UniProtKB-KW"/>
</dbReference>
<keyword evidence="3" id="KW-1185">Reference proteome</keyword>
<protein>
    <submittedName>
        <fullName evidence="2">Winged helix DNA-binding protein</fullName>
    </submittedName>
</protein>
<dbReference type="OrthoDB" id="3217017at2"/>
<evidence type="ECO:0000313" key="2">
    <source>
        <dbReference type="EMBL" id="TWP47481.1"/>
    </source>
</evidence>
<reference evidence="2 3" key="1">
    <citation type="submission" date="2019-07" db="EMBL/GenBank/DDBJ databases">
        <title>Lentzea xizangensis sp. nov., isolated from Qinghai-Tibetan Plateau Soils.</title>
        <authorList>
            <person name="Huang J."/>
        </authorList>
    </citation>
    <scope>NUCLEOTIDE SEQUENCE [LARGE SCALE GENOMIC DNA]</scope>
    <source>
        <strain evidence="2 3">FXJ1.1311</strain>
    </source>
</reference>
<dbReference type="GO" id="GO:0006950">
    <property type="term" value="P:response to stress"/>
    <property type="evidence" value="ECO:0007669"/>
    <property type="project" value="TreeGrafter"/>
</dbReference>
<accession>A0A563EKS7</accession>
<dbReference type="PANTHER" id="PTHR33164">
    <property type="entry name" value="TRANSCRIPTIONAL REGULATOR, MARR FAMILY"/>
    <property type="match status" value="1"/>
</dbReference>
<dbReference type="AlphaFoldDB" id="A0A563EKS7"/>
<name>A0A563EKS7_9PSEU</name>
<evidence type="ECO:0000313" key="3">
    <source>
        <dbReference type="Proteomes" id="UP000316639"/>
    </source>
</evidence>
<sequence length="151" mass="16526">MMLLHQAAYVLETELTAKLAEIGMTPRGRCVLSSAVDAGRTQTELAELSNMDKTTMVVTMDALEKAGLAERKLSPTDRRARIIEVTEAGRELLARADRVVADVYEDVLGSLPEGEREGLLGALTRLIEGRLGEPVECDRPPRRRALRQAVG</sequence>
<feature type="domain" description="HTH marR-type" evidence="1">
    <location>
        <begin position="1"/>
        <end position="128"/>
    </location>
</feature>
<dbReference type="EMBL" id="VOBR01000026">
    <property type="protein sequence ID" value="TWP47481.1"/>
    <property type="molecule type" value="Genomic_DNA"/>
</dbReference>
<comment type="caution">
    <text evidence="2">The sequence shown here is derived from an EMBL/GenBank/DDBJ whole genome shotgun (WGS) entry which is preliminary data.</text>
</comment>
<evidence type="ECO:0000259" key="1">
    <source>
        <dbReference type="PROSITE" id="PS50995"/>
    </source>
</evidence>
<dbReference type="SUPFAM" id="SSF46785">
    <property type="entry name" value="Winged helix' DNA-binding domain"/>
    <property type="match status" value="1"/>
</dbReference>
<dbReference type="InterPro" id="IPR000835">
    <property type="entry name" value="HTH_MarR-typ"/>
</dbReference>
<gene>
    <name evidence="2" type="ORF">FKR81_32590</name>
</gene>